<evidence type="ECO:0000256" key="1">
    <source>
        <dbReference type="SAM" id="MobiDB-lite"/>
    </source>
</evidence>
<feature type="compositionally biased region" description="Low complexity" evidence="1">
    <location>
        <begin position="156"/>
        <end position="172"/>
    </location>
</feature>
<protein>
    <submittedName>
        <fullName evidence="3">DUF805 domain-containing protein</fullName>
    </submittedName>
</protein>
<feature type="transmembrane region" description="Helical" evidence="2">
    <location>
        <begin position="226"/>
        <end position="243"/>
    </location>
</feature>
<organism evidence="3 4">
    <name type="scientific">Chitinibacter fontanus</name>
    <dbReference type="NCBI Taxonomy" id="1737446"/>
    <lineage>
        <taxon>Bacteria</taxon>
        <taxon>Pseudomonadati</taxon>
        <taxon>Pseudomonadota</taxon>
        <taxon>Betaproteobacteria</taxon>
        <taxon>Neisseriales</taxon>
        <taxon>Chitinibacteraceae</taxon>
        <taxon>Chitinibacter</taxon>
    </lineage>
</organism>
<feature type="compositionally biased region" description="Polar residues" evidence="1">
    <location>
        <begin position="393"/>
        <end position="404"/>
    </location>
</feature>
<feature type="region of interest" description="Disordered" evidence="1">
    <location>
        <begin position="156"/>
        <end position="175"/>
    </location>
</feature>
<feature type="transmembrane region" description="Helical" evidence="2">
    <location>
        <begin position="200"/>
        <end position="220"/>
    </location>
</feature>
<keyword evidence="2" id="KW-0812">Transmembrane</keyword>
<evidence type="ECO:0000313" key="4">
    <source>
        <dbReference type="Proteomes" id="UP000510822"/>
    </source>
</evidence>
<keyword evidence="4" id="KW-1185">Reference proteome</keyword>
<dbReference type="RefSeq" id="WP_180305918.1">
    <property type="nucleotide sequence ID" value="NZ_CP058952.1"/>
</dbReference>
<gene>
    <name evidence="3" type="ORF">HZU75_09835</name>
</gene>
<sequence length="404" mass="43664">MDTTFRLVLTGKLLPGVAAEHATAALAKLMRLEIDRAEMLLQQAPTVVKKALPGHQLDTYLQLFHKVGVEVTAEALQTPPPAQPSLSLEPIATPATTAPLSLLADEPAAIAPIADTSAQITCPQCQRVQPKRTLCLGCGADMPRMLAAQSASSTSALPPIDAQSAPAAAPSQRRSRMRQEYETPAFWSLSTEGRLGRMRYFCNGLLSILPVLGMLLFGLLISKGEMTLPVVILFLGAIVWCLVQNYRMMVFRLHDLNKPTKYAGWIIFGQMLINAATRSSTSTTVIIIGSMISLFVYGALAFVQGDDGENDYGLPAAPPNIFHYLASLICGIALIGTIIQTTLMDSPKAAPRTPAEAAQTLTDSEVDQLIAQVEQQSGEKMTREEARARIQQHIEQQQATSQSE</sequence>
<dbReference type="GO" id="GO:0016020">
    <property type="term" value="C:membrane"/>
    <property type="evidence" value="ECO:0007669"/>
    <property type="project" value="InterPro"/>
</dbReference>
<name>A0A7D5V9Z3_9NEIS</name>
<feature type="transmembrane region" description="Helical" evidence="2">
    <location>
        <begin position="321"/>
        <end position="343"/>
    </location>
</feature>
<feature type="transmembrane region" description="Helical" evidence="2">
    <location>
        <begin position="281"/>
        <end position="301"/>
    </location>
</feature>
<keyword evidence="2" id="KW-1133">Transmembrane helix</keyword>
<keyword evidence="2" id="KW-0472">Membrane</keyword>
<feature type="region of interest" description="Disordered" evidence="1">
    <location>
        <begin position="374"/>
        <end position="404"/>
    </location>
</feature>
<dbReference type="InterPro" id="IPR008523">
    <property type="entry name" value="DUF805"/>
</dbReference>
<dbReference type="KEGG" id="cfon:HZU75_09835"/>
<proteinExistence type="predicted"/>
<reference evidence="3 4" key="1">
    <citation type="journal article" date="2016" name="Int. J. Syst. Evol. Microbiol.">
        <title>Chitinibacter fontanus sp. nov., isolated from a spring.</title>
        <authorList>
            <person name="Sheu S.Y."/>
            <person name="Li Y.S."/>
            <person name="Young C.C."/>
            <person name="Chen W.M."/>
        </authorList>
    </citation>
    <scope>NUCLEOTIDE SEQUENCE [LARGE SCALE GENOMIC DNA]</scope>
    <source>
        <strain evidence="3 4">STM-7</strain>
    </source>
</reference>
<dbReference type="AlphaFoldDB" id="A0A7D5V9Z3"/>
<dbReference type="EMBL" id="CP058952">
    <property type="protein sequence ID" value="QLI81811.1"/>
    <property type="molecule type" value="Genomic_DNA"/>
</dbReference>
<evidence type="ECO:0000256" key="2">
    <source>
        <dbReference type="SAM" id="Phobius"/>
    </source>
</evidence>
<dbReference type="Pfam" id="PF05656">
    <property type="entry name" value="DUF805"/>
    <property type="match status" value="1"/>
</dbReference>
<evidence type="ECO:0000313" key="3">
    <source>
        <dbReference type="EMBL" id="QLI81811.1"/>
    </source>
</evidence>
<dbReference type="Proteomes" id="UP000510822">
    <property type="component" value="Chromosome"/>
</dbReference>
<accession>A0A7D5V9Z3</accession>